<keyword evidence="2" id="KW-1185">Reference proteome</keyword>
<reference evidence="2" key="1">
    <citation type="submission" date="2017-06" db="EMBL/GenBank/DDBJ databases">
        <authorList>
            <person name="Varghese N."/>
            <person name="Submissions S."/>
        </authorList>
    </citation>
    <scope>NUCLEOTIDE SEQUENCE [LARGE SCALE GENOMIC DNA]</scope>
    <source>
        <strain evidence="2">CIP 108523</strain>
    </source>
</reference>
<gene>
    <name evidence="1" type="ORF">SAMN05216255_2965</name>
</gene>
<sequence>MKLPPLRAQHWLIFAAVALIFSSWGAWLMRGPQMVEPLAWLQKWQADIFAPLADDQLTLKHLSERVEEGGELWLQPRLDGSRLLYRGELQADDQVWSVEARIALSDDELVSLMAAAGVDETGEEQPLSAQMVRQLGHYEIIYLSLKPLDDVSTAQIISSLGQPKLRLELKEGGQALVFPQLGLTAHTLDEDVDLLFVVPQRLLAP</sequence>
<evidence type="ECO:0000313" key="1">
    <source>
        <dbReference type="EMBL" id="SNS65155.1"/>
    </source>
</evidence>
<accession>A0A239G881</accession>
<dbReference type="EMBL" id="FZOG01000003">
    <property type="protein sequence ID" value="SNS65155.1"/>
    <property type="molecule type" value="Genomic_DNA"/>
</dbReference>
<evidence type="ECO:0000313" key="2">
    <source>
        <dbReference type="Proteomes" id="UP000242915"/>
    </source>
</evidence>
<dbReference type="RefSeq" id="WP_089360319.1">
    <property type="nucleotide sequence ID" value="NZ_FZOG01000003.1"/>
</dbReference>
<dbReference type="Proteomes" id="UP000242915">
    <property type="component" value="Unassembled WGS sequence"/>
</dbReference>
<dbReference type="AlphaFoldDB" id="A0A239G881"/>
<organism evidence="1 2">
    <name type="scientific">Pseudomonas segetis</name>
    <dbReference type="NCBI Taxonomy" id="298908"/>
    <lineage>
        <taxon>Bacteria</taxon>
        <taxon>Pseudomonadati</taxon>
        <taxon>Pseudomonadota</taxon>
        <taxon>Gammaproteobacteria</taxon>
        <taxon>Pseudomonadales</taxon>
        <taxon>Pseudomonadaceae</taxon>
        <taxon>Pseudomonas</taxon>
    </lineage>
</organism>
<name>A0A239G881_9PSED</name>
<protein>
    <submittedName>
        <fullName evidence="1">Uncharacterized protein</fullName>
    </submittedName>
</protein>
<proteinExistence type="predicted"/>